<evidence type="ECO:0000313" key="3">
    <source>
        <dbReference type="Proteomes" id="UP000782610"/>
    </source>
</evidence>
<feature type="signal peptide" evidence="1">
    <location>
        <begin position="1"/>
        <end position="24"/>
    </location>
</feature>
<dbReference type="Proteomes" id="UP000782610">
    <property type="component" value="Unassembled WGS sequence"/>
</dbReference>
<evidence type="ECO:0000256" key="1">
    <source>
        <dbReference type="SAM" id="SignalP"/>
    </source>
</evidence>
<evidence type="ECO:0000313" key="2">
    <source>
        <dbReference type="EMBL" id="MBI4922871.1"/>
    </source>
</evidence>
<dbReference type="AlphaFoldDB" id="A0A933L5Q4"/>
<comment type="caution">
    <text evidence="2">The sequence shown here is derived from an EMBL/GenBank/DDBJ whole genome shotgun (WGS) entry which is preliminary data.</text>
</comment>
<organism evidence="2 3">
    <name type="scientific">Devosia nanyangense</name>
    <dbReference type="NCBI Taxonomy" id="1228055"/>
    <lineage>
        <taxon>Bacteria</taxon>
        <taxon>Pseudomonadati</taxon>
        <taxon>Pseudomonadota</taxon>
        <taxon>Alphaproteobacteria</taxon>
        <taxon>Hyphomicrobiales</taxon>
        <taxon>Devosiaceae</taxon>
        <taxon>Devosia</taxon>
    </lineage>
</organism>
<sequence length="189" mass="21344">MQKLKTPVLLAAFFAVILQSPTYAFVVNCPSEMDILHEPIPGASKAVLLERFPDFKQFADNADSRELVVYLRHASDMKFLSFGEALGVFHMDYTQGQNRSLFAPSLSGNEYVKNFLVSSTEPPLPYAGYPAFYSPGPIIRYAEMPLRTLMASKDPCEVEHLRGRMKPTPLTPQERNPYVRMFVQAFRGT</sequence>
<feature type="chain" id="PRO_5036977684" evidence="1">
    <location>
        <begin position="25"/>
        <end position="189"/>
    </location>
</feature>
<reference evidence="2" key="1">
    <citation type="submission" date="2020-07" db="EMBL/GenBank/DDBJ databases">
        <title>Huge and variable diversity of episymbiotic CPR bacteria and DPANN archaea in groundwater ecosystems.</title>
        <authorList>
            <person name="He C.Y."/>
            <person name="Keren R."/>
            <person name="Whittaker M."/>
            <person name="Farag I.F."/>
            <person name="Doudna J."/>
            <person name="Cate J.H.D."/>
            <person name="Banfield J.F."/>
        </authorList>
    </citation>
    <scope>NUCLEOTIDE SEQUENCE</scope>
    <source>
        <strain evidence="2">NC_groundwater_1586_Pr3_B-0.1um_66_15</strain>
    </source>
</reference>
<dbReference type="EMBL" id="JACRAF010000039">
    <property type="protein sequence ID" value="MBI4922871.1"/>
    <property type="molecule type" value="Genomic_DNA"/>
</dbReference>
<keyword evidence="1" id="KW-0732">Signal</keyword>
<accession>A0A933L5Q4</accession>
<gene>
    <name evidence="2" type="ORF">HY834_14080</name>
</gene>
<name>A0A933L5Q4_9HYPH</name>
<proteinExistence type="predicted"/>
<protein>
    <submittedName>
        <fullName evidence="2">Uncharacterized protein</fullName>
    </submittedName>
</protein>